<evidence type="ECO:0000256" key="1">
    <source>
        <dbReference type="SAM" id="MobiDB-lite"/>
    </source>
</evidence>
<dbReference type="EMBL" id="RDBF01000011">
    <property type="protein sequence ID" value="RLV55014.1"/>
    <property type="molecule type" value="Genomic_DNA"/>
</dbReference>
<dbReference type="RefSeq" id="WP_121795016.1">
    <property type="nucleotide sequence ID" value="NZ_RDBF01000011.1"/>
</dbReference>
<keyword evidence="4" id="KW-1185">Reference proteome</keyword>
<sequence>MRTMTRGKAALAGALAAGLALVATPAVAAPGDPITLTVEESERTYTAGSWGDGIDFEVSGIPEEATGVSVSLASWGANGGGLVGDPVDGQREADGTFSGTILPEGSSPVAPDADGFPIYEVTAYYTYEGADGEVEYEYADAIQLTILEGLSVTGPAEATVAELAAGVNLQFAGFEPNENITGLITRLNPETNEWEEIGDFAATVGPNGDGEGVLTITGATAGDMFRVSAAGANGTVYHWLNAVAGDAEQPGGEEPGAEDPAPAPQAPRAPERVDTGA</sequence>
<evidence type="ECO:0000313" key="4">
    <source>
        <dbReference type="Proteomes" id="UP000282515"/>
    </source>
</evidence>
<gene>
    <name evidence="3" type="ORF">D9V41_13020</name>
</gene>
<feature type="signal peptide" evidence="2">
    <location>
        <begin position="1"/>
        <end position="28"/>
    </location>
</feature>
<name>A0A3L8PIN2_9ACTN</name>
<comment type="caution">
    <text evidence="3">The sequence shown here is derived from an EMBL/GenBank/DDBJ whole genome shotgun (WGS) entry which is preliminary data.</text>
</comment>
<keyword evidence="2" id="KW-0732">Signal</keyword>
<evidence type="ECO:0000313" key="3">
    <source>
        <dbReference type="EMBL" id="RLV55014.1"/>
    </source>
</evidence>
<feature type="chain" id="PRO_5018127448" evidence="2">
    <location>
        <begin position="29"/>
        <end position="277"/>
    </location>
</feature>
<proteinExistence type="predicted"/>
<evidence type="ECO:0000256" key="2">
    <source>
        <dbReference type="SAM" id="SignalP"/>
    </source>
</evidence>
<dbReference type="OrthoDB" id="3747261at2"/>
<organism evidence="3 4">
    <name type="scientific">Aeromicrobium phragmitis</name>
    <dbReference type="NCBI Taxonomy" id="2478914"/>
    <lineage>
        <taxon>Bacteria</taxon>
        <taxon>Bacillati</taxon>
        <taxon>Actinomycetota</taxon>
        <taxon>Actinomycetes</taxon>
        <taxon>Propionibacteriales</taxon>
        <taxon>Nocardioidaceae</taxon>
        <taxon>Aeromicrobium</taxon>
    </lineage>
</organism>
<protein>
    <submittedName>
        <fullName evidence="3">Uncharacterized protein</fullName>
    </submittedName>
</protein>
<feature type="region of interest" description="Disordered" evidence="1">
    <location>
        <begin position="244"/>
        <end position="277"/>
    </location>
</feature>
<accession>A0A3L8PIN2</accession>
<reference evidence="3 4" key="1">
    <citation type="submission" date="2018-10" db="EMBL/GenBank/DDBJ databases">
        <title>Aeromicrobium sp. 9W16Y-2 whole genome shotgun sequence.</title>
        <authorList>
            <person name="Li F."/>
        </authorList>
    </citation>
    <scope>NUCLEOTIDE SEQUENCE [LARGE SCALE GENOMIC DNA]</scope>
    <source>
        <strain evidence="3 4">9W16Y-2</strain>
    </source>
</reference>
<dbReference type="Proteomes" id="UP000282515">
    <property type="component" value="Unassembled WGS sequence"/>
</dbReference>
<dbReference type="AlphaFoldDB" id="A0A3L8PIN2"/>